<reference evidence="1 2" key="1">
    <citation type="submission" date="2020-09" db="EMBL/GenBank/DDBJ databases">
        <authorList>
            <person name="Zhang R."/>
            <person name="Garcia K."/>
            <person name="Ogata H."/>
        </authorList>
    </citation>
    <scope>NUCLEOTIDE SEQUENCE [LARGE SCALE GENOMIC DNA]</scope>
    <source>
        <strain evidence="2">stheno</strain>
    </source>
</reference>
<name>A0A7S7YEC4_9VIRU</name>
<proteinExistence type="predicted"/>
<dbReference type="KEGG" id="vg:80543417"/>
<sequence>MLRHRLRYPTTSTLTDDALVRCDYTQNGEDDFDFAECVAAVEQSVDLRAYGAQRAVTAFLEDVRMFPVLHQAHQLDGFRIEHLDGRRALFDAWRRPNCQLPSNNRTGVVSVADLLHAPQRKDIDVIITSSIY</sequence>
<keyword evidence="2" id="KW-1185">Reference proteome</keyword>
<evidence type="ECO:0000313" key="1">
    <source>
        <dbReference type="EMBL" id="QPB44221.1"/>
    </source>
</evidence>
<dbReference type="Proteomes" id="UP001162098">
    <property type="component" value="Segment"/>
</dbReference>
<dbReference type="EMBL" id="MW018138">
    <property type="protein sequence ID" value="QPB44221.1"/>
    <property type="molecule type" value="Genomic_DNA"/>
</dbReference>
<protein>
    <submittedName>
        <fullName evidence="1">Uncharacterized protein</fullName>
    </submittedName>
</protein>
<organism evidence="1 2">
    <name type="scientific">Medusavirus stheno T3</name>
    <dbReference type="NCBI Taxonomy" id="3069717"/>
    <lineage>
        <taxon>Viruses</taxon>
        <taxon>Varidnaviria</taxon>
        <taxon>Bamfordvirae</taxon>
        <taxon>Nucleocytoviricota</taxon>
        <taxon>Megaviricetes</taxon>
        <taxon>Mamonoviridae</taxon>
        <taxon>Medusavirus</taxon>
        <taxon>Medusavirus sthenus</taxon>
    </lineage>
</organism>
<evidence type="ECO:0000313" key="2">
    <source>
        <dbReference type="Proteomes" id="UP001162098"/>
    </source>
</evidence>
<accession>A0A7S7YEC4</accession>